<reference evidence="2 3" key="1">
    <citation type="submission" date="2017-02" db="EMBL/GenBank/DDBJ databases">
        <authorList>
            <person name="Peterson S.W."/>
        </authorList>
    </citation>
    <scope>NUCLEOTIDE SEQUENCE [LARGE SCALE GENOMIC DNA]</scope>
    <source>
        <strain evidence="2 3">ATCC 43854</strain>
    </source>
</reference>
<feature type="signal peptide" evidence="1">
    <location>
        <begin position="1"/>
        <end position="17"/>
    </location>
</feature>
<name>A0A1T4QSZ6_9BACT</name>
<evidence type="ECO:0000313" key="3">
    <source>
        <dbReference type="Proteomes" id="UP000190449"/>
    </source>
</evidence>
<sequence length="213" mass="23795">MKRLFLALFFISQACFGQDAASSSSVEKSSSSAADSQIRCPEIEYHGMQTTKYIPNKPYIINWDRNTIDLVGVVDSVGLDTFFVDGMIPLLLADSSKIAAKIAKLKQVSISSTDNAMKNVFDSNYVYIPLTFSTNKGDTISVHNYSASVFLDCSSQYTIPYGFFMGNFSNNSAANVTAIKHFYYNRKNISMKKHNRDASGKFLNKKTSKIIRY</sequence>
<dbReference type="Proteomes" id="UP000190449">
    <property type="component" value="Unassembled WGS sequence"/>
</dbReference>
<accession>A0A1T4QSZ6</accession>
<gene>
    <name evidence="2" type="ORF">SAMN02745108_02394</name>
</gene>
<evidence type="ECO:0000256" key="1">
    <source>
        <dbReference type="SAM" id="SignalP"/>
    </source>
</evidence>
<dbReference type="PROSITE" id="PS51257">
    <property type="entry name" value="PROKAR_LIPOPROTEIN"/>
    <property type="match status" value="1"/>
</dbReference>
<feature type="chain" id="PRO_5011961850" evidence="1">
    <location>
        <begin position="18"/>
        <end position="213"/>
    </location>
</feature>
<dbReference type="STRING" id="28122.SAMN02745108_02394"/>
<evidence type="ECO:0000313" key="2">
    <source>
        <dbReference type="EMBL" id="SKA06717.1"/>
    </source>
</evidence>
<dbReference type="AlphaFoldDB" id="A0A1T4QSZ6"/>
<organism evidence="2 3">
    <name type="scientific">Fibrobacter intestinalis</name>
    <dbReference type="NCBI Taxonomy" id="28122"/>
    <lineage>
        <taxon>Bacteria</taxon>
        <taxon>Pseudomonadati</taxon>
        <taxon>Fibrobacterota</taxon>
        <taxon>Fibrobacteria</taxon>
        <taxon>Fibrobacterales</taxon>
        <taxon>Fibrobacteraceae</taxon>
        <taxon>Fibrobacter</taxon>
    </lineage>
</organism>
<proteinExistence type="predicted"/>
<protein>
    <submittedName>
        <fullName evidence="2">Uncharacterized protein</fullName>
    </submittedName>
</protein>
<dbReference type="EMBL" id="FUWU01000053">
    <property type="protein sequence ID" value="SKA06717.1"/>
    <property type="molecule type" value="Genomic_DNA"/>
</dbReference>
<keyword evidence="1" id="KW-0732">Signal</keyword>
<dbReference type="RefSeq" id="WP_078777113.1">
    <property type="nucleotide sequence ID" value="NZ_FUWU01000053.1"/>
</dbReference>